<reference evidence="2" key="2">
    <citation type="submission" date="2021-09" db="EMBL/GenBank/DDBJ databases">
        <authorList>
            <person name="Jia N."/>
            <person name="Wang J."/>
            <person name="Shi W."/>
            <person name="Du L."/>
            <person name="Sun Y."/>
            <person name="Zhan W."/>
            <person name="Jiang J."/>
            <person name="Wang Q."/>
            <person name="Zhang B."/>
            <person name="Ji P."/>
            <person name="Sakyi L.B."/>
            <person name="Cui X."/>
            <person name="Yuan T."/>
            <person name="Jiang B."/>
            <person name="Yang W."/>
            <person name="Lam T.T.-Y."/>
            <person name="Chang Q."/>
            <person name="Ding S."/>
            <person name="Wang X."/>
            <person name="Zhu J."/>
            <person name="Ruan X."/>
            <person name="Zhao L."/>
            <person name="Wei J."/>
            <person name="Que T."/>
            <person name="Du C."/>
            <person name="Cheng J."/>
            <person name="Dai P."/>
            <person name="Han X."/>
            <person name="Huang E."/>
            <person name="Gao Y."/>
            <person name="Liu J."/>
            <person name="Shao H."/>
            <person name="Ye R."/>
            <person name="Li L."/>
            <person name="Wei W."/>
            <person name="Wang X."/>
            <person name="Wang C."/>
            <person name="Huo Q."/>
            <person name="Li W."/>
            <person name="Guo W."/>
            <person name="Chen H."/>
            <person name="Chen S."/>
            <person name="Zhou L."/>
            <person name="Zhou L."/>
            <person name="Ni X."/>
            <person name="Tian J."/>
            <person name="Zhou Y."/>
            <person name="Sheng Y."/>
            <person name="Liu T."/>
            <person name="Pan Y."/>
            <person name="Xia L."/>
            <person name="Li J."/>
            <person name="Zhao F."/>
            <person name="Cao W."/>
        </authorList>
    </citation>
    <scope>NUCLEOTIDE SEQUENCE</scope>
    <source>
        <strain evidence="2">Rmic-2018</strain>
        <tissue evidence="2">Larvae</tissue>
    </source>
</reference>
<evidence type="ECO:0000313" key="3">
    <source>
        <dbReference type="Proteomes" id="UP000821866"/>
    </source>
</evidence>
<accession>A0A9J6EN09</accession>
<feature type="compositionally biased region" description="Polar residues" evidence="1">
    <location>
        <begin position="130"/>
        <end position="140"/>
    </location>
</feature>
<comment type="caution">
    <text evidence="2">The sequence shown here is derived from an EMBL/GenBank/DDBJ whole genome shotgun (WGS) entry which is preliminary data.</text>
</comment>
<keyword evidence="3" id="KW-1185">Reference proteome</keyword>
<dbReference type="EMBL" id="JABSTU010000003">
    <property type="protein sequence ID" value="KAH8035400.1"/>
    <property type="molecule type" value="Genomic_DNA"/>
</dbReference>
<protein>
    <recommendedName>
        <fullName evidence="4">SAP domain-containing protein</fullName>
    </recommendedName>
</protein>
<organism evidence="2 3">
    <name type="scientific">Rhipicephalus microplus</name>
    <name type="common">Cattle tick</name>
    <name type="synonym">Boophilus microplus</name>
    <dbReference type="NCBI Taxonomy" id="6941"/>
    <lineage>
        <taxon>Eukaryota</taxon>
        <taxon>Metazoa</taxon>
        <taxon>Ecdysozoa</taxon>
        <taxon>Arthropoda</taxon>
        <taxon>Chelicerata</taxon>
        <taxon>Arachnida</taxon>
        <taxon>Acari</taxon>
        <taxon>Parasitiformes</taxon>
        <taxon>Ixodida</taxon>
        <taxon>Ixodoidea</taxon>
        <taxon>Ixodidae</taxon>
        <taxon>Rhipicephalinae</taxon>
        <taxon>Rhipicephalus</taxon>
        <taxon>Boophilus</taxon>
    </lineage>
</organism>
<evidence type="ECO:0000256" key="1">
    <source>
        <dbReference type="SAM" id="MobiDB-lite"/>
    </source>
</evidence>
<proteinExistence type="predicted"/>
<name>A0A9J6EN09_RHIMP</name>
<evidence type="ECO:0008006" key="4">
    <source>
        <dbReference type="Google" id="ProtNLM"/>
    </source>
</evidence>
<evidence type="ECO:0000313" key="2">
    <source>
        <dbReference type="EMBL" id="KAH8035400.1"/>
    </source>
</evidence>
<feature type="region of interest" description="Disordered" evidence="1">
    <location>
        <begin position="130"/>
        <end position="154"/>
    </location>
</feature>
<reference evidence="2" key="1">
    <citation type="journal article" date="2020" name="Cell">
        <title>Large-Scale Comparative Analyses of Tick Genomes Elucidate Their Genetic Diversity and Vector Capacities.</title>
        <authorList>
            <consortium name="Tick Genome and Microbiome Consortium (TIGMIC)"/>
            <person name="Jia N."/>
            <person name="Wang J."/>
            <person name="Shi W."/>
            <person name="Du L."/>
            <person name="Sun Y."/>
            <person name="Zhan W."/>
            <person name="Jiang J.F."/>
            <person name="Wang Q."/>
            <person name="Zhang B."/>
            <person name="Ji P."/>
            <person name="Bell-Sakyi L."/>
            <person name="Cui X.M."/>
            <person name="Yuan T.T."/>
            <person name="Jiang B.G."/>
            <person name="Yang W.F."/>
            <person name="Lam T.T."/>
            <person name="Chang Q.C."/>
            <person name="Ding S.J."/>
            <person name="Wang X.J."/>
            <person name="Zhu J.G."/>
            <person name="Ruan X.D."/>
            <person name="Zhao L."/>
            <person name="Wei J.T."/>
            <person name="Ye R.Z."/>
            <person name="Que T.C."/>
            <person name="Du C.H."/>
            <person name="Zhou Y.H."/>
            <person name="Cheng J.X."/>
            <person name="Dai P.F."/>
            <person name="Guo W.B."/>
            <person name="Han X.H."/>
            <person name="Huang E.J."/>
            <person name="Li L.F."/>
            <person name="Wei W."/>
            <person name="Gao Y.C."/>
            <person name="Liu J.Z."/>
            <person name="Shao H.Z."/>
            <person name="Wang X."/>
            <person name="Wang C.C."/>
            <person name="Yang T.C."/>
            <person name="Huo Q.B."/>
            <person name="Li W."/>
            <person name="Chen H.Y."/>
            <person name="Chen S.E."/>
            <person name="Zhou L.G."/>
            <person name="Ni X.B."/>
            <person name="Tian J.H."/>
            <person name="Sheng Y."/>
            <person name="Liu T."/>
            <person name="Pan Y.S."/>
            <person name="Xia L.Y."/>
            <person name="Li J."/>
            <person name="Zhao F."/>
            <person name="Cao W.C."/>
        </authorList>
    </citation>
    <scope>NUCLEOTIDE SEQUENCE</scope>
    <source>
        <strain evidence="2">Rmic-2018</strain>
    </source>
</reference>
<sequence>MMANAMKRQLVDQLKIRGLQHSGRKDRLIARFIRDNAIPQAPKPTDLSTNDQATYDRQAHLDMLFADNVRLCAELNSLRTQLNRATMSEQCETLYNASNYTSISTGDDSNPWAAPFHPCCTTMSSCSVRSPSLNDSTNQDAARPAVPTVSTHEGEPSMAQILAALVNTHTQALLANTLSRGPPTTSLIQIHSTSDTSFSISLFDGTPQQSALE</sequence>
<dbReference type="AlphaFoldDB" id="A0A9J6EN09"/>
<gene>
    <name evidence="2" type="ORF">HPB51_005124</name>
</gene>
<dbReference type="Proteomes" id="UP000821866">
    <property type="component" value="Chromosome 11"/>
</dbReference>